<protein>
    <submittedName>
        <fullName evidence="3">Uncharacterized protein</fullName>
    </submittedName>
</protein>
<dbReference type="AlphaFoldDB" id="A0A0G4J775"/>
<gene>
    <name evidence="3" type="ORF">PBRA_002964</name>
    <name evidence="4" type="ORF">PLBR_LOCUS2661</name>
</gene>
<evidence type="ECO:0000313" key="4">
    <source>
        <dbReference type="EMBL" id="SPQ95446.1"/>
    </source>
</evidence>
<name>A0A0G4J775_PLABS</name>
<evidence type="ECO:0000256" key="1">
    <source>
        <dbReference type="SAM" id="MobiDB-lite"/>
    </source>
</evidence>
<keyword evidence="4" id="KW-0496">Mitochondrion</keyword>
<keyword evidence="2" id="KW-1133">Transmembrane helix</keyword>
<keyword evidence="5" id="KW-1185">Reference proteome</keyword>
<dbReference type="EMBL" id="OVEO01000004">
    <property type="protein sequence ID" value="SPQ95446.1"/>
    <property type="molecule type" value="Genomic_DNA"/>
</dbReference>
<dbReference type="Proteomes" id="UP000039324">
    <property type="component" value="Unassembled WGS sequence"/>
</dbReference>
<evidence type="ECO:0000313" key="3">
    <source>
        <dbReference type="EMBL" id="CEP03204.1"/>
    </source>
</evidence>
<dbReference type="EMBL" id="CDSF01000144">
    <property type="protein sequence ID" value="CEP03204.1"/>
    <property type="molecule type" value="Genomic_DNA"/>
</dbReference>
<organism evidence="3 5">
    <name type="scientific">Plasmodiophora brassicae</name>
    <name type="common">Clubroot disease agent</name>
    <dbReference type="NCBI Taxonomy" id="37360"/>
    <lineage>
        <taxon>Eukaryota</taxon>
        <taxon>Sar</taxon>
        <taxon>Rhizaria</taxon>
        <taxon>Endomyxa</taxon>
        <taxon>Phytomyxea</taxon>
        <taxon>Plasmodiophorida</taxon>
        <taxon>Plasmodiophoridae</taxon>
        <taxon>Plasmodiophora</taxon>
    </lineage>
</organism>
<feature type="compositionally biased region" description="Basic and acidic residues" evidence="1">
    <location>
        <begin position="200"/>
        <end position="210"/>
    </location>
</feature>
<feature type="compositionally biased region" description="Basic residues" evidence="1">
    <location>
        <begin position="214"/>
        <end position="224"/>
    </location>
</feature>
<proteinExistence type="predicted"/>
<reference evidence="3 5" key="1">
    <citation type="submission" date="2015-02" db="EMBL/GenBank/DDBJ databases">
        <authorList>
            <person name="Chooi Y.-H."/>
        </authorList>
    </citation>
    <scope>NUCLEOTIDE SEQUENCE [LARGE SCALE GENOMIC DNA]</scope>
    <source>
        <strain evidence="3">E3</strain>
    </source>
</reference>
<feature type="transmembrane region" description="Helical" evidence="2">
    <location>
        <begin position="277"/>
        <end position="295"/>
    </location>
</feature>
<sequence length="335" mass="37279">MQDRHPLRASTVLVRTSVRIALDGDLAHSADGETNTIGTAEHRFRCGVCFASASQHRTLSWPANSPLASLSWEGLDPFANRAGCLVDDHGNITIAENRSDATTEQNAALTSADHTKPLWRVYLRCRFTRCTLRSLTSSQNRPDSHVGRRRRHRRRRTPFFDALIRGVCGAAAEAGHGTPADEAGMSQDVSPPRFRRPPLRLRDIPERSDGSRSSSKKKRRRQPTVFRAKRLSFKLKSSPAKPRRDRPRLGKVAFYVLLSACFPGSAQALQMRPFASVALWLICTAVLVLFSYYELLSIYTVPLINALAGAEAVLSELLTSPSPTAPWERIVNQIR</sequence>
<keyword evidence="2" id="KW-0472">Membrane</keyword>
<evidence type="ECO:0000256" key="2">
    <source>
        <dbReference type="SAM" id="Phobius"/>
    </source>
</evidence>
<feature type="region of interest" description="Disordered" evidence="1">
    <location>
        <begin position="174"/>
        <end position="224"/>
    </location>
</feature>
<evidence type="ECO:0000313" key="5">
    <source>
        <dbReference type="Proteomes" id="UP000039324"/>
    </source>
</evidence>
<evidence type="ECO:0000313" key="6">
    <source>
        <dbReference type="Proteomes" id="UP000290189"/>
    </source>
</evidence>
<geneLocation type="mitochondrion" evidence="4"/>
<feature type="transmembrane region" description="Helical" evidence="2">
    <location>
        <begin position="252"/>
        <end position="271"/>
    </location>
</feature>
<accession>A0A0G4J775</accession>
<keyword evidence="2" id="KW-0812">Transmembrane</keyword>
<reference evidence="4 6" key="2">
    <citation type="submission" date="2018-03" db="EMBL/GenBank/DDBJ databases">
        <authorList>
            <person name="Fogelqvist J."/>
        </authorList>
    </citation>
    <scope>NUCLEOTIDE SEQUENCE [LARGE SCALE GENOMIC DNA]</scope>
</reference>
<dbReference type="Proteomes" id="UP000290189">
    <property type="component" value="Unassembled WGS sequence"/>
</dbReference>